<dbReference type="Pfam" id="PF06938">
    <property type="entry name" value="DUF1285_N"/>
    <property type="match status" value="1"/>
</dbReference>
<dbReference type="RefSeq" id="WP_007426269.1">
    <property type="nucleotide sequence ID" value="NZ_AMGO01000020.1"/>
</dbReference>
<dbReference type="Gene3D" id="2.30.270.10">
    <property type="entry name" value="duf1285 protein"/>
    <property type="match status" value="1"/>
</dbReference>
<evidence type="ECO:0000259" key="2">
    <source>
        <dbReference type="Pfam" id="PF21028"/>
    </source>
</evidence>
<dbReference type="InterPro" id="IPR048342">
    <property type="entry name" value="DUF1285_C"/>
</dbReference>
<evidence type="ECO:0000313" key="4">
    <source>
        <dbReference type="Proteomes" id="UP000006765"/>
    </source>
</evidence>
<comment type="caution">
    <text evidence="3">The sequence shown here is derived from an EMBL/GenBank/DDBJ whole genome shotgun (WGS) entry which is preliminary data.</text>
</comment>
<dbReference type="STRING" id="1231392.OCGS_1117"/>
<name>K2HPE2_9RHOB</name>
<proteinExistence type="predicted"/>
<evidence type="ECO:0008006" key="5">
    <source>
        <dbReference type="Google" id="ProtNLM"/>
    </source>
</evidence>
<protein>
    <recommendedName>
        <fullName evidence="5">Proteophosphoglycan</fullName>
    </recommendedName>
</protein>
<dbReference type="InterPro" id="IPR023361">
    <property type="entry name" value="DUF1285_beta_roll_sf"/>
</dbReference>
<dbReference type="InterPro" id="IPR048341">
    <property type="entry name" value="DUF1285_N"/>
</dbReference>
<feature type="domain" description="DUF1285" evidence="2">
    <location>
        <begin position="98"/>
        <end position="190"/>
    </location>
</feature>
<dbReference type="Gene3D" id="3.10.540.10">
    <property type="entry name" value="duf1285 like domain"/>
    <property type="match status" value="1"/>
</dbReference>
<organism evidence="3 4">
    <name type="scientific">Oceaniovalibus guishaninsula JLT2003</name>
    <dbReference type="NCBI Taxonomy" id="1231392"/>
    <lineage>
        <taxon>Bacteria</taxon>
        <taxon>Pseudomonadati</taxon>
        <taxon>Pseudomonadota</taxon>
        <taxon>Alphaproteobacteria</taxon>
        <taxon>Rhodobacterales</taxon>
        <taxon>Roseobacteraceae</taxon>
        <taxon>Oceaniovalibus</taxon>
    </lineage>
</organism>
<dbReference type="PATRIC" id="fig|1231392.3.peg.1122"/>
<accession>K2HPE2</accession>
<reference evidence="3 4" key="1">
    <citation type="journal article" date="2012" name="J. Bacteriol.">
        <title>Draft Genome Sequence of Oceaniovalibus guishaninsula JLT2003T.</title>
        <authorList>
            <person name="Tang K."/>
            <person name="Liu K."/>
            <person name="Jiao N."/>
        </authorList>
    </citation>
    <scope>NUCLEOTIDE SEQUENCE [LARGE SCALE GENOMIC DNA]</scope>
    <source>
        <strain evidence="3 4">JLT2003</strain>
    </source>
</reference>
<dbReference type="EMBL" id="AMGO01000020">
    <property type="protein sequence ID" value="EKE44734.1"/>
    <property type="molecule type" value="Genomic_DNA"/>
</dbReference>
<dbReference type="Pfam" id="PF21028">
    <property type="entry name" value="DUF1285_C"/>
    <property type="match status" value="1"/>
</dbReference>
<dbReference type="PIRSF" id="PIRSF029557">
    <property type="entry name" value="UCP029557"/>
    <property type="match status" value="1"/>
</dbReference>
<gene>
    <name evidence="3" type="ORF">OCGS_1117</name>
</gene>
<dbReference type="AlphaFoldDB" id="K2HPE2"/>
<dbReference type="Gene3D" id="2.20.70.10">
    <property type="match status" value="1"/>
</dbReference>
<keyword evidence="4" id="KW-1185">Reference proteome</keyword>
<dbReference type="eggNOG" id="COG3816">
    <property type="taxonomic scope" value="Bacteria"/>
</dbReference>
<evidence type="ECO:0000313" key="3">
    <source>
        <dbReference type="EMBL" id="EKE44734.1"/>
    </source>
</evidence>
<sequence>MAKETQGQFGVTPSAAGIAESARAAAKGGLPPVEKWDPPFCGDLDMRIARDGTWFYDGTPIGRPALVRLFSTILKREGERHYLVTPVEKVGIAVDDAPFVAVDFDVAGDPPALTFTTNVGDTVTAGPDHAIRVERDAETGEPAPYLHVRRGLEALIDRKSFYRLVEIGETAPHDGAEWFGVRSQGMFFPIIPASDLP</sequence>
<feature type="domain" description="DUF1285" evidence="1">
    <location>
        <begin position="31"/>
        <end position="97"/>
    </location>
</feature>
<dbReference type="InterPro" id="IPR010707">
    <property type="entry name" value="DUF1285"/>
</dbReference>
<dbReference type="Proteomes" id="UP000006765">
    <property type="component" value="Unassembled WGS sequence"/>
</dbReference>
<evidence type="ECO:0000259" key="1">
    <source>
        <dbReference type="Pfam" id="PF06938"/>
    </source>
</evidence>
<dbReference type="OrthoDB" id="3078366at2"/>